<dbReference type="EMBL" id="SWMU01000005">
    <property type="protein sequence ID" value="TKS55572.1"/>
    <property type="molecule type" value="Genomic_DNA"/>
</dbReference>
<dbReference type="Pfam" id="PF22780">
    <property type="entry name" value="HI0933_like_1st"/>
    <property type="match status" value="1"/>
</dbReference>
<dbReference type="SUPFAM" id="SSF51905">
    <property type="entry name" value="FAD/NAD(P)-binding domain"/>
    <property type="match status" value="1"/>
</dbReference>
<gene>
    <name evidence="6" type="ORF">FCN74_11525</name>
</gene>
<dbReference type="Gene3D" id="1.10.8.260">
    <property type="entry name" value="HI0933 insert domain-like"/>
    <property type="match status" value="1"/>
</dbReference>
<protein>
    <submittedName>
        <fullName evidence="6">NAD(P)/FAD-dependent oxidoreductase</fullName>
    </submittedName>
</protein>
<keyword evidence="7" id="KW-1185">Reference proteome</keyword>
<reference evidence="6 7" key="1">
    <citation type="submission" date="2019-04" db="EMBL/GenBank/DDBJ databases">
        <title>Psychroflexus halotolerans sp. nov., isolated from a marine solar saltern.</title>
        <authorList>
            <person name="Feng X."/>
        </authorList>
    </citation>
    <scope>NUCLEOTIDE SEQUENCE [LARGE SCALE GENOMIC DNA]</scope>
    <source>
        <strain evidence="6 7">WDS2C27</strain>
    </source>
</reference>
<dbReference type="Gene3D" id="2.40.30.10">
    <property type="entry name" value="Translation factors"/>
    <property type="match status" value="1"/>
</dbReference>
<proteinExistence type="predicted"/>
<accession>A0A4U5TP06</accession>
<organism evidence="6 7">
    <name type="scientific">Mesohalobacter halotolerans</name>
    <dbReference type="NCBI Taxonomy" id="1883405"/>
    <lineage>
        <taxon>Bacteria</taxon>
        <taxon>Pseudomonadati</taxon>
        <taxon>Bacteroidota</taxon>
        <taxon>Flavobacteriia</taxon>
        <taxon>Flavobacteriales</taxon>
        <taxon>Flavobacteriaceae</taxon>
        <taxon>Mesohalobacter</taxon>
    </lineage>
</organism>
<evidence type="ECO:0000313" key="6">
    <source>
        <dbReference type="EMBL" id="TKS55572.1"/>
    </source>
</evidence>
<comment type="cofactor">
    <cofactor evidence="1">
        <name>FAD</name>
        <dbReference type="ChEBI" id="CHEBI:57692"/>
    </cofactor>
</comment>
<evidence type="ECO:0000259" key="5">
    <source>
        <dbReference type="Pfam" id="PF22780"/>
    </source>
</evidence>
<dbReference type="NCBIfam" id="TIGR00275">
    <property type="entry name" value="aminoacetone oxidase family FAD-binding enzyme"/>
    <property type="match status" value="1"/>
</dbReference>
<evidence type="ECO:0000259" key="4">
    <source>
        <dbReference type="Pfam" id="PF03486"/>
    </source>
</evidence>
<evidence type="ECO:0000256" key="1">
    <source>
        <dbReference type="ARBA" id="ARBA00001974"/>
    </source>
</evidence>
<dbReference type="PANTHER" id="PTHR42887">
    <property type="entry name" value="OS12G0638800 PROTEIN"/>
    <property type="match status" value="1"/>
</dbReference>
<dbReference type="AlphaFoldDB" id="A0A4U5TP06"/>
<keyword evidence="2" id="KW-0285">Flavoprotein</keyword>
<feature type="domain" description="RsdA/BaiN/AoA(So)-like insert" evidence="5">
    <location>
        <begin position="187"/>
        <end position="353"/>
    </location>
</feature>
<dbReference type="OrthoDB" id="9773233at2"/>
<evidence type="ECO:0000256" key="3">
    <source>
        <dbReference type="ARBA" id="ARBA00022827"/>
    </source>
</evidence>
<evidence type="ECO:0000313" key="7">
    <source>
        <dbReference type="Proteomes" id="UP000306552"/>
    </source>
</evidence>
<name>A0A4U5TP06_9FLAO</name>
<dbReference type="PANTHER" id="PTHR42887:SF2">
    <property type="entry name" value="OS12G0638800 PROTEIN"/>
    <property type="match status" value="1"/>
</dbReference>
<dbReference type="InterPro" id="IPR004792">
    <property type="entry name" value="BaiN-like"/>
</dbReference>
<dbReference type="InterPro" id="IPR023166">
    <property type="entry name" value="BaiN-like_dom_sf"/>
</dbReference>
<feature type="domain" description="RsdA/BaiN/AoA(So)-like Rossmann fold-like" evidence="4">
    <location>
        <begin position="6"/>
        <end position="406"/>
    </location>
</feature>
<keyword evidence="3" id="KW-0274">FAD</keyword>
<dbReference type="Pfam" id="PF03486">
    <property type="entry name" value="HI0933_like"/>
    <property type="match status" value="1"/>
</dbReference>
<dbReference type="RefSeq" id="WP_138932757.1">
    <property type="nucleotide sequence ID" value="NZ_SWMU01000005.1"/>
</dbReference>
<dbReference type="SUPFAM" id="SSF160996">
    <property type="entry name" value="HI0933 insert domain-like"/>
    <property type="match status" value="1"/>
</dbReference>
<evidence type="ECO:0000256" key="2">
    <source>
        <dbReference type="ARBA" id="ARBA00022630"/>
    </source>
</evidence>
<dbReference type="Proteomes" id="UP000306552">
    <property type="component" value="Unassembled WGS sequence"/>
</dbReference>
<dbReference type="InterPro" id="IPR055178">
    <property type="entry name" value="RsdA/BaiN/AoA(So)-like_dom"/>
</dbReference>
<comment type="caution">
    <text evidence="6">The sequence shown here is derived from an EMBL/GenBank/DDBJ whole genome shotgun (WGS) entry which is preliminary data.</text>
</comment>
<dbReference type="InterPro" id="IPR057661">
    <property type="entry name" value="RsdA/BaiN/AoA(So)_Rossmann"/>
</dbReference>
<sequence>MHKFLDCIVVGGGASGYFFAINYAENHPQHSVMILEKSKHVLQKVKISGGGRCNVTHAEFLPKLLTTHYPRGEKEMIGPFHTFMTGDMMTWLEEKGVELKIEADGRVFPISDSSQTIIDCFVGEANALKVQLRTSENVLAFEYQDEVWRVKTKTNVYQARQLVISTGSSKKIWEQLAQLGHNIIPPVPSLFTFNIDYPNLTKLQGLSLNTHIKLYKDNTLNKPLLESEGATLITHWGLSGPCVLKLSAWGARLLKELKYIFVISVNWLNGMNTDQALENLLSQKQQTSKKNIGNQSCFNLPKRFWRFIIDEARINLAKNWADLSKQELYQLAEHLTAFRFKVNGKSTFKDEFVTAGRVDLKDVDFKTFSSKKQPQLKILGEALNIDAITGGFNFQSAWTSAYVAANAD</sequence>
<dbReference type="InterPro" id="IPR036188">
    <property type="entry name" value="FAD/NAD-bd_sf"/>
</dbReference>
<dbReference type="Gene3D" id="3.50.50.60">
    <property type="entry name" value="FAD/NAD(P)-binding domain"/>
    <property type="match status" value="1"/>
</dbReference>